<comment type="caution">
    <text evidence="3">The sequence shown here is derived from an EMBL/GenBank/DDBJ whole genome shotgun (WGS) entry which is preliminary data.</text>
</comment>
<dbReference type="SMART" id="SM01050">
    <property type="entry name" value="CactinC_cactus"/>
    <property type="match status" value="1"/>
</dbReference>
<dbReference type="Pfam" id="PF09732">
    <property type="entry name" value="CactinC_cactus"/>
    <property type="match status" value="1"/>
</dbReference>
<dbReference type="PANTHER" id="PTHR21737">
    <property type="entry name" value="POLYGLUTAMINE BINDING PROTEIN 1/MARVEL MEMBRANE-ASSOCIATING DOMAIN CONTAINING 3"/>
    <property type="match status" value="1"/>
</dbReference>
<evidence type="ECO:0000256" key="1">
    <source>
        <dbReference type="SAM" id="MobiDB-lite"/>
    </source>
</evidence>
<name>A0AAW2CFT0_9ROSI</name>
<feature type="domain" description="Splicing factor Cactin C-terminal" evidence="2">
    <location>
        <begin position="163"/>
        <end position="276"/>
    </location>
</feature>
<accession>A0AAW2CFT0</accession>
<evidence type="ECO:0000259" key="2">
    <source>
        <dbReference type="Pfam" id="PF09732"/>
    </source>
</evidence>
<dbReference type="GO" id="GO:0005681">
    <property type="term" value="C:spliceosomal complex"/>
    <property type="evidence" value="ECO:0007669"/>
    <property type="project" value="TreeGrafter"/>
</dbReference>
<dbReference type="GO" id="GO:0045292">
    <property type="term" value="P:mRNA cis splicing, via spliceosome"/>
    <property type="evidence" value="ECO:0007669"/>
    <property type="project" value="TreeGrafter"/>
</dbReference>
<organism evidence="3 4">
    <name type="scientific">Lithocarpus litseifolius</name>
    <dbReference type="NCBI Taxonomy" id="425828"/>
    <lineage>
        <taxon>Eukaryota</taxon>
        <taxon>Viridiplantae</taxon>
        <taxon>Streptophyta</taxon>
        <taxon>Embryophyta</taxon>
        <taxon>Tracheophyta</taxon>
        <taxon>Spermatophyta</taxon>
        <taxon>Magnoliopsida</taxon>
        <taxon>eudicotyledons</taxon>
        <taxon>Gunneridae</taxon>
        <taxon>Pentapetalae</taxon>
        <taxon>rosids</taxon>
        <taxon>fabids</taxon>
        <taxon>Fagales</taxon>
        <taxon>Fagaceae</taxon>
        <taxon>Lithocarpus</taxon>
    </lineage>
</organism>
<dbReference type="GO" id="GO:0005737">
    <property type="term" value="C:cytoplasm"/>
    <property type="evidence" value="ECO:0007669"/>
    <property type="project" value="TreeGrafter"/>
</dbReference>
<proteinExistence type="predicted"/>
<protein>
    <recommendedName>
        <fullName evidence="2">Splicing factor Cactin C-terminal domain-containing protein</fullName>
    </recommendedName>
</protein>
<dbReference type="InterPro" id="IPR019134">
    <property type="entry name" value="Cactin_C"/>
</dbReference>
<dbReference type="Proteomes" id="UP001459277">
    <property type="component" value="Unassembled WGS sequence"/>
</dbReference>
<dbReference type="AlphaFoldDB" id="A0AAW2CFT0"/>
<keyword evidence="4" id="KW-1185">Reference proteome</keyword>
<sequence>MDSDSHSYDADSPMNDGEATSDSNPAYEFEAPQDASSPTAQHRCSNAIAIGVNIVADMKSRCIERKAELEKLRKRRAHEKAFKVLRDERARELARARARARLCDEEEADPEPEKEEENRAMALDVVKEQQRRLQEALVSKTAPSSEDSFAINELNLDSEVYWWHDKYRPRKPKYVNHVHTGYVWNKYNMTHYDHENPPPKFVQGYKFDIFYPDLVDKTKVPSFILEEDKDSARNNGESETCIIRFHAGPPYQDIAFRIVNKDWEYSHKNGFKGLMKVRMLVKRVAVNWGVRRA</sequence>
<feature type="region of interest" description="Disordered" evidence="1">
    <location>
        <begin position="1"/>
        <end position="40"/>
    </location>
</feature>
<dbReference type="EMBL" id="JAZDWU010000007">
    <property type="protein sequence ID" value="KAK9995704.1"/>
    <property type="molecule type" value="Genomic_DNA"/>
</dbReference>
<reference evidence="3 4" key="1">
    <citation type="submission" date="2024-01" db="EMBL/GenBank/DDBJ databases">
        <title>A telomere-to-telomere, gap-free genome of sweet tea (Lithocarpus litseifolius).</title>
        <authorList>
            <person name="Zhou J."/>
        </authorList>
    </citation>
    <scope>NUCLEOTIDE SEQUENCE [LARGE SCALE GENOMIC DNA]</scope>
    <source>
        <strain evidence="3">Zhou-2022a</strain>
        <tissue evidence="3">Leaf</tissue>
    </source>
</reference>
<evidence type="ECO:0000313" key="3">
    <source>
        <dbReference type="EMBL" id="KAK9995704.1"/>
    </source>
</evidence>
<evidence type="ECO:0000313" key="4">
    <source>
        <dbReference type="Proteomes" id="UP001459277"/>
    </source>
</evidence>
<gene>
    <name evidence="3" type="ORF">SO802_020390</name>
</gene>
<dbReference type="PANTHER" id="PTHR21737:SF4">
    <property type="entry name" value="SPLICING FACTOR CACTIN"/>
    <property type="match status" value="1"/>
</dbReference>